<dbReference type="EMBL" id="NIBB01000084">
    <property type="protein sequence ID" value="PAB51980.1"/>
    <property type="molecule type" value="Genomic_DNA"/>
</dbReference>
<dbReference type="SFLD" id="SFLDG01144">
    <property type="entry name" value="C2.B.4:_PGP_Like"/>
    <property type="match status" value="1"/>
</dbReference>
<dbReference type="AlphaFoldDB" id="A0A1Z1N7H3"/>
<dbReference type="PANTHER" id="PTHR10000:SF53">
    <property type="entry name" value="5-AMINO-6-(5-PHOSPHO-D-RIBITYLAMINO)URACIL PHOSPHATASE YBJI-RELATED"/>
    <property type="match status" value="1"/>
</dbReference>
<dbReference type="SFLD" id="SFLDG01140">
    <property type="entry name" value="C2.B:_Phosphomannomutase_and_P"/>
    <property type="match status" value="1"/>
</dbReference>
<keyword evidence="1" id="KW-0378">Hydrolase</keyword>
<dbReference type="GO" id="GO:0016791">
    <property type="term" value="F:phosphatase activity"/>
    <property type="evidence" value="ECO:0007669"/>
    <property type="project" value="UniProtKB-ARBA"/>
</dbReference>
<dbReference type="Gene3D" id="3.40.50.1000">
    <property type="entry name" value="HAD superfamily/HAD-like"/>
    <property type="match status" value="1"/>
</dbReference>
<accession>A0A1Z1N7H3</accession>
<name>A0A1Z1N7H3_LACJH</name>
<dbReference type="Proteomes" id="UP000732527">
    <property type="component" value="Unassembled WGS sequence"/>
</dbReference>
<sequence length="262" mass="29912">MIKLIAVDMDGTFLRDDKSYDEEKFTRIYQKLEKKDIKFTIASGNQYYQIATFFKDFPNVIYVAENGALVRTKEKILALHAFSEETVKKIEDFLLKQSELQFLVSGAESAYFPVQFTDDYYEISTKYYYRLKKIHEFNEIDDKVLKFSISCPDKKTNYYVDLLKKNLGRYCNVTSSGHGEIDLILPEIHKAHGLAELGQVLEISLSDMTAFGDGRNDLEMIKEVGDGVAMSNADPAVLKVADHTTTSNNEQGVLTYIENNIL</sequence>
<dbReference type="GO" id="GO:0000287">
    <property type="term" value="F:magnesium ion binding"/>
    <property type="evidence" value="ECO:0007669"/>
    <property type="project" value="TreeGrafter"/>
</dbReference>
<dbReference type="InterPro" id="IPR023214">
    <property type="entry name" value="HAD_sf"/>
</dbReference>
<dbReference type="SFLD" id="SFLDS00003">
    <property type="entry name" value="Haloacid_Dehalogenase"/>
    <property type="match status" value="1"/>
</dbReference>
<gene>
    <name evidence="2" type="ORF">A3P64_09090</name>
    <name evidence="1" type="ORF">K8V69_00700</name>
</gene>
<dbReference type="InterPro" id="IPR006379">
    <property type="entry name" value="HAD-SF_hydro_IIB"/>
</dbReference>
<dbReference type="Gene3D" id="3.30.1240.10">
    <property type="match status" value="1"/>
</dbReference>
<evidence type="ECO:0000313" key="3">
    <source>
        <dbReference type="Proteomes" id="UP000216448"/>
    </source>
</evidence>
<dbReference type="RefSeq" id="WP_053107468.1">
    <property type="nucleotide sequence ID" value="NZ_CP021703.1"/>
</dbReference>
<dbReference type="InterPro" id="IPR036412">
    <property type="entry name" value="HAD-like_sf"/>
</dbReference>
<dbReference type="SUPFAM" id="SSF56784">
    <property type="entry name" value="HAD-like"/>
    <property type="match status" value="1"/>
</dbReference>
<dbReference type="Proteomes" id="UP000216448">
    <property type="component" value="Unassembled WGS sequence"/>
</dbReference>
<dbReference type="NCBIfam" id="TIGR01484">
    <property type="entry name" value="HAD-SF-IIB"/>
    <property type="match status" value="1"/>
</dbReference>
<reference evidence="1" key="2">
    <citation type="journal article" date="2021" name="PeerJ">
        <title>Extensive microbial diversity within the chicken gut microbiome revealed by metagenomics and culture.</title>
        <authorList>
            <person name="Gilroy R."/>
            <person name="Ravi A."/>
            <person name="Getino M."/>
            <person name="Pursley I."/>
            <person name="Horton D.L."/>
            <person name="Alikhan N.F."/>
            <person name="Baker D."/>
            <person name="Gharbi K."/>
            <person name="Hall N."/>
            <person name="Watson M."/>
            <person name="Adriaenssens E.M."/>
            <person name="Foster-Nyarko E."/>
            <person name="Jarju S."/>
            <person name="Secka A."/>
            <person name="Antonio M."/>
            <person name="Oren A."/>
            <person name="Chaudhuri R.R."/>
            <person name="La Ragione R."/>
            <person name="Hildebrand F."/>
            <person name="Pallen M.J."/>
        </authorList>
    </citation>
    <scope>NUCLEOTIDE SEQUENCE</scope>
    <source>
        <strain evidence="1">CHK192-2623</strain>
    </source>
</reference>
<reference evidence="1" key="3">
    <citation type="submission" date="2021-09" db="EMBL/GenBank/DDBJ databases">
        <authorList>
            <person name="Gilroy R."/>
        </authorList>
    </citation>
    <scope>NUCLEOTIDE SEQUENCE</scope>
    <source>
        <strain evidence="1">CHK192-2623</strain>
    </source>
</reference>
<evidence type="ECO:0000313" key="1">
    <source>
        <dbReference type="EMBL" id="HJE48702.1"/>
    </source>
</evidence>
<dbReference type="PROSITE" id="PS01229">
    <property type="entry name" value="COF_2"/>
    <property type="match status" value="1"/>
</dbReference>
<dbReference type="InterPro" id="IPR000150">
    <property type="entry name" value="Cof"/>
</dbReference>
<evidence type="ECO:0000313" key="4">
    <source>
        <dbReference type="Proteomes" id="UP000732527"/>
    </source>
</evidence>
<dbReference type="CDD" id="cd07518">
    <property type="entry name" value="HAD_YbiV-Like"/>
    <property type="match status" value="1"/>
</dbReference>
<dbReference type="Pfam" id="PF08282">
    <property type="entry name" value="Hydrolase_3"/>
    <property type="match status" value="1"/>
</dbReference>
<protein>
    <submittedName>
        <fullName evidence="1">Cof-type HAD-IIB family hydrolase</fullName>
    </submittedName>
    <submittedName>
        <fullName evidence="2">HAD family hydrolase</fullName>
    </submittedName>
</protein>
<proteinExistence type="predicted"/>
<dbReference type="NCBIfam" id="TIGR00099">
    <property type="entry name" value="Cof-subfamily"/>
    <property type="match status" value="1"/>
</dbReference>
<evidence type="ECO:0000313" key="2">
    <source>
        <dbReference type="EMBL" id="PAB51980.1"/>
    </source>
</evidence>
<reference evidence="2 3" key="1">
    <citation type="submission" date="2017-05" db="EMBL/GenBank/DDBJ databases">
        <title>Lactobacillus johnsonii from commercial turkeys.</title>
        <authorList>
            <person name="Johnson T.J."/>
            <person name="Youmans B."/>
        </authorList>
    </citation>
    <scope>NUCLEOTIDE SEQUENCE [LARGE SCALE GENOMIC DNA]</scope>
    <source>
        <strain evidence="2 3">UMNLJ54</strain>
    </source>
</reference>
<dbReference type="EMBL" id="DYYQ01000007">
    <property type="protein sequence ID" value="HJE48702.1"/>
    <property type="molecule type" value="Genomic_DNA"/>
</dbReference>
<dbReference type="PANTHER" id="PTHR10000">
    <property type="entry name" value="PHOSPHOSERINE PHOSPHATASE"/>
    <property type="match status" value="1"/>
</dbReference>
<comment type="caution">
    <text evidence="1">The sequence shown here is derived from an EMBL/GenBank/DDBJ whole genome shotgun (WGS) entry which is preliminary data.</text>
</comment>
<organism evidence="1 4">
    <name type="scientific">Lactobacillus johnsonii</name>
    <dbReference type="NCBI Taxonomy" id="33959"/>
    <lineage>
        <taxon>Bacteria</taxon>
        <taxon>Bacillati</taxon>
        <taxon>Bacillota</taxon>
        <taxon>Bacilli</taxon>
        <taxon>Lactobacillales</taxon>
        <taxon>Lactobacillaceae</taxon>
        <taxon>Lactobacillus</taxon>
    </lineage>
</organism>
<dbReference type="GO" id="GO:0005829">
    <property type="term" value="C:cytosol"/>
    <property type="evidence" value="ECO:0007669"/>
    <property type="project" value="TreeGrafter"/>
</dbReference>